<keyword evidence="3" id="KW-0732">Signal</keyword>
<evidence type="ECO:0000313" key="6">
    <source>
        <dbReference type="Proteomes" id="UP000011083"/>
    </source>
</evidence>
<feature type="transmembrane region" description="Helical" evidence="2">
    <location>
        <begin position="501"/>
        <end position="531"/>
    </location>
</feature>
<accession>L8GJZ5</accession>
<dbReference type="Pfam" id="PF13385">
    <property type="entry name" value="Laminin_G_3"/>
    <property type="match status" value="1"/>
</dbReference>
<dbReference type="InterPro" id="IPR023152">
    <property type="entry name" value="RasGAP_CS"/>
</dbReference>
<evidence type="ECO:0000256" key="3">
    <source>
        <dbReference type="SAM" id="SignalP"/>
    </source>
</evidence>
<dbReference type="GeneID" id="14913846"/>
<dbReference type="SUPFAM" id="SSF48350">
    <property type="entry name" value="GTPase activation domain, GAP"/>
    <property type="match status" value="2"/>
</dbReference>
<dbReference type="SMART" id="SM00323">
    <property type="entry name" value="RasGAP"/>
    <property type="match status" value="1"/>
</dbReference>
<dbReference type="Gene3D" id="2.60.120.200">
    <property type="match status" value="1"/>
</dbReference>
<gene>
    <name evidence="5" type="ORF">ACA1_243850</name>
</gene>
<evidence type="ECO:0000313" key="5">
    <source>
        <dbReference type="EMBL" id="ELR13405.1"/>
    </source>
</evidence>
<reference evidence="5 6" key="1">
    <citation type="journal article" date="2013" name="Genome Biol.">
        <title>Genome of Acanthamoeba castellanii highlights extensive lateral gene transfer and early evolution of tyrosine kinase signaling.</title>
        <authorList>
            <person name="Clarke M."/>
            <person name="Lohan A.J."/>
            <person name="Liu B."/>
            <person name="Lagkouvardos I."/>
            <person name="Roy S."/>
            <person name="Zafar N."/>
            <person name="Bertelli C."/>
            <person name="Schilde C."/>
            <person name="Kianianmomeni A."/>
            <person name="Burglin T.R."/>
            <person name="Frech C."/>
            <person name="Turcotte B."/>
            <person name="Kopec K.O."/>
            <person name="Synnott J.M."/>
            <person name="Choo C."/>
            <person name="Paponov I."/>
            <person name="Finkler A."/>
            <person name="Soon Heng Tan C."/>
            <person name="Hutchins A.P."/>
            <person name="Weinmeier T."/>
            <person name="Rattei T."/>
            <person name="Chu J.S."/>
            <person name="Gimenez G."/>
            <person name="Irimia M."/>
            <person name="Rigden D.J."/>
            <person name="Fitzpatrick D.A."/>
            <person name="Lorenzo-Morales J."/>
            <person name="Bateman A."/>
            <person name="Chiu C.H."/>
            <person name="Tang P."/>
            <person name="Hegemann P."/>
            <person name="Fromm H."/>
            <person name="Raoult D."/>
            <person name="Greub G."/>
            <person name="Miranda-Saavedra D."/>
            <person name="Chen N."/>
            <person name="Nash P."/>
            <person name="Ginger M.L."/>
            <person name="Horn M."/>
            <person name="Schaap P."/>
            <person name="Caler L."/>
            <person name="Loftus B."/>
        </authorList>
    </citation>
    <scope>NUCLEOTIDE SEQUENCE [LARGE SCALE GENOMIC DNA]</scope>
    <source>
        <strain evidence="5 6">Neff</strain>
    </source>
</reference>
<dbReference type="AlphaFoldDB" id="L8GJZ5"/>
<dbReference type="PROSITE" id="PS00509">
    <property type="entry name" value="RAS_GTPASE_ACTIV_1"/>
    <property type="match status" value="1"/>
</dbReference>
<dbReference type="InterPro" id="IPR039360">
    <property type="entry name" value="Ras_GTPase"/>
</dbReference>
<proteinExistence type="predicted"/>
<dbReference type="Gene3D" id="2.60.40.10">
    <property type="entry name" value="Immunoglobulins"/>
    <property type="match status" value="1"/>
</dbReference>
<feature type="transmembrane region" description="Helical" evidence="2">
    <location>
        <begin position="643"/>
        <end position="663"/>
    </location>
</feature>
<keyword evidence="1" id="KW-0343">GTPase activation</keyword>
<dbReference type="VEuPathDB" id="AmoebaDB:ACA1_243850"/>
<dbReference type="Proteomes" id="UP000011083">
    <property type="component" value="Unassembled WGS sequence"/>
</dbReference>
<dbReference type="RefSeq" id="XP_004335418.1">
    <property type="nucleotide sequence ID" value="XM_004335370.1"/>
</dbReference>
<evidence type="ECO:0000256" key="2">
    <source>
        <dbReference type="SAM" id="Phobius"/>
    </source>
</evidence>
<feature type="signal peptide" evidence="3">
    <location>
        <begin position="1"/>
        <end position="29"/>
    </location>
</feature>
<name>L8GJZ5_ACACF</name>
<dbReference type="Pfam" id="PF00616">
    <property type="entry name" value="RasGAP"/>
    <property type="match status" value="1"/>
</dbReference>
<dbReference type="InterPro" id="IPR003151">
    <property type="entry name" value="PIK-rel_kinase_FAT"/>
</dbReference>
<dbReference type="Pfam" id="PF02259">
    <property type="entry name" value="FAT"/>
    <property type="match status" value="1"/>
</dbReference>
<evidence type="ECO:0000259" key="4">
    <source>
        <dbReference type="PROSITE" id="PS50018"/>
    </source>
</evidence>
<evidence type="ECO:0000256" key="1">
    <source>
        <dbReference type="ARBA" id="ARBA00022468"/>
    </source>
</evidence>
<sequence>MSSARGATAAVAVIPALLLLLLSLSAVSANLVAYYPFDSSNVGIPGSCFTNVPTASLGGLAKRTLSTGKFEDGLTLTNHNDYAVLDGLNLFPSAKSSAFSFAAWIWPNRTTSSFTARTIVLKEGLISFRLLRFGASVVTEALSPPNIFTKTKTGWTHVACIYNTSHVCVAYNGSLSACSPADGQQVSPVAGRVYLGYTESSLRGVMDEVKFYDHALTSEQLSLLYNGQRVNDVPLSVAIESESIANETLQADALTSVSFTGSATDTRLAYSGASGSRLNYSWSILSSQCGMATISNSTSATPVLSLLDVGSFVLQLCASDGELSSGAQLQVLVTASEPYIITQPQGGTLKVPRGSLVSLDVAGNGVPAPTYQWHYLTYENRTIENTTNPGENTTVLERSYYDDDGEFPGEIEEGYEPLQHWFNNRATWEIVEAWYPIEGANSSSYQVNGSQAGINNQTISCLVSSTGGVAWSARYTVNLVAATPSASPVAIPTSGGSSTDIAAIVGGAVGGAAGLFCLLLVVLVVLALVVAKRKGHSQRKLRQPDYIALAYGDLDGVSFPKKKAEHLTRLEQLLLAENGRLAHAMLAATSVNDAEKLCKALMVVFEAHHLGFELLEVRITEEVAAASDEGTLFRANSLAAKLFASYVRLVALPYLFFTLVTSVNSLNDNAIESFGEEASAGAASKRMRYKVDKLDDEDDSDSGTSLDVFSVTSSMEIDPHKMGDASDSAINTLELWLAAQKLFKCIVNSERLMPTQIKHILMHIDAEVGERFSAQEQFRALGGFLFLRMVCPALMAPQVFGLLDNPPHPVAQRQFILVSKVLQNLANDTLPGAKEAYMEQLNSFIITNKAGLEQFYQKLVSGAQRGKAAMTQVPVKAKQRSLAVVHQWLEANLAALEQTLLNDEKNGDSHQDQELVEQLKEVLASLGDDTSDSPLDFEVAIGGLVSAIKRQDDTLFQKLLEKTRAEVMGVLSAASMESYQRAYPYITKLHMLHGTATNNTCNRAELLRDWQHLTVWYARAELEQSFGLSSTGDGVKDLLSSWDTRLRRTQPSFKTREPILNLRRAIFDLHGMPDKASDCWLQIAKVARTASQYQTASAAVLRASTNQQSLKFHLESAKLRWAQGENHQALVQLQKVTATHSAELPKKANLRTRGEVAPEPGYSLRHLCVDRVGVAPHNTNLQ</sequence>
<dbReference type="EMBL" id="KB008093">
    <property type="protein sequence ID" value="ELR13405.1"/>
    <property type="molecule type" value="Genomic_DNA"/>
</dbReference>
<dbReference type="SUPFAM" id="SSF49899">
    <property type="entry name" value="Concanavalin A-like lectins/glucanases"/>
    <property type="match status" value="1"/>
</dbReference>
<dbReference type="PROSITE" id="PS50018">
    <property type="entry name" value="RAS_GTPASE_ACTIV_2"/>
    <property type="match status" value="1"/>
</dbReference>
<dbReference type="Gene3D" id="1.10.506.10">
    <property type="entry name" value="GTPase Activation - p120gap, domain 1"/>
    <property type="match status" value="4"/>
</dbReference>
<keyword evidence="2" id="KW-1133">Transmembrane helix</keyword>
<keyword evidence="2" id="KW-0472">Membrane</keyword>
<protein>
    <submittedName>
        <fullName evidence="5">GTPase-activator protein for Ras family GTPase</fullName>
    </submittedName>
</protein>
<dbReference type="InterPro" id="IPR013783">
    <property type="entry name" value="Ig-like_fold"/>
</dbReference>
<dbReference type="PANTHER" id="PTHR10194">
    <property type="entry name" value="RAS GTPASE-ACTIVATING PROTEINS"/>
    <property type="match status" value="1"/>
</dbReference>
<feature type="domain" description="Ras-GAP" evidence="4">
    <location>
        <begin position="593"/>
        <end position="827"/>
    </location>
</feature>
<dbReference type="KEGG" id="acan:ACA1_243850"/>
<dbReference type="GO" id="GO:0005096">
    <property type="term" value="F:GTPase activator activity"/>
    <property type="evidence" value="ECO:0007669"/>
    <property type="project" value="UniProtKB-KW"/>
</dbReference>
<keyword evidence="2" id="KW-0812">Transmembrane</keyword>
<dbReference type="OrthoDB" id="26630at2759"/>
<keyword evidence="6" id="KW-1185">Reference proteome</keyword>
<dbReference type="InterPro" id="IPR013320">
    <property type="entry name" value="ConA-like_dom_sf"/>
</dbReference>
<feature type="chain" id="PRO_5003990396" evidence="3">
    <location>
        <begin position="30"/>
        <end position="1182"/>
    </location>
</feature>
<dbReference type="InterPro" id="IPR008936">
    <property type="entry name" value="Rho_GTPase_activation_prot"/>
</dbReference>
<dbReference type="STRING" id="1257118.L8GJZ5"/>
<dbReference type="PANTHER" id="PTHR10194:SF60">
    <property type="entry name" value="RAS GTPASE-ACTIVATING PROTEIN RASKOL"/>
    <property type="match status" value="1"/>
</dbReference>
<dbReference type="InterPro" id="IPR001936">
    <property type="entry name" value="RasGAP_dom"/>
</dbReference>
<organism evidence="5 6">
    <name type="scientific">Acanthamoeba castellanii (strain ATCC 30010 / Neff)</name>
    <dbReference type="NCBI Taxonomy" id="1257118"/>
    <lineage>
        <taxon>Eukaryota</taxon>
        <taxon>Amoebozoa</taxon>
        <taxon>Discosea</taxon>
        <taxon>Longamoebia</taxon>
        <taxon>Centramoebida</taxon>
        <taxon>Acanthamoebidae</taxon>
        <taxon>Acanthamoeba</taxon>
    </lineage>
</organism>